<dbReference type="Gene3D" id="1.10.510.10">
    <property type="entry name" value="Transferase(Phosphotransferase) domain 1"/>
    <property type="match status" value="1"/>
</dbReference>
<dbReference type="InterPro" id="IPR008271">
    <property type="entry name" value="Ser/Thr_kinase_AS"/>
</dbReference>
<dbReference type="WBParaSite" id="EgrG_000413300">
    <property type="protein sequence ID" value="EgrG_000413300"/>
    <property type="gene ID" value="EgrG_000413300"/>
</dbReference>
<dbReference type="SUPFAM" id="SSF56112">
    <property type="entry name" value="Protein kinase-like (PK-like)"/>
    <property type="match status" value="1"/>
</dbReference>
<dbReference type="FunFam" id="1.10.510.10:FF:000624">
    <property type="entry name" value="Mitogen-activated protein kinase"/>
    <property type="match status" value="1"/>
</dbReference>
<keyword evidence="4" id="KW-0808">Transferase</keyword>
<evidence type="ECO:0000313" key="12">
    <source>
        <dbReference type="EMBL" id="CDS23801.1"/>
    </source>
</evidence>
<feature type="domain" description="Protein kinase" evidence="11">
    <location>
        <begin position="4"/>
        <end position="291"/>
    </location>
</feature>
<proteinExistence type="inferred from homology"/>
<dbReference type="InterPro" id="IPR017441">
    <property type="entry name" value="Protein_kinase_ATP_BS"/>
</dbReference>
<name>A0A068WUJ2_ECHGR</name>
<dbReference type="PANTHER" id="PTHR24056">
    <property type="entry name" value="CELL DIVISION PROTEIN KINASE"/>
    <property type="match status" value="1"/>
</dbReference>
<feature type="binding site" evidence="10">
    <location>
        <position position="34"/>
    </location>
    <ligand>
        <name>ATP</name>
        <dbReference type="ChEBI" id="CHEBI:30616"/>
    </ligand>
</feature>
<dbReference type="SMART" id="SM00220">
    <property type="entry name" value="S_TKc"/>
    <property type="match status" value="1"/>
</dbReference>
<dbReference type="PANTHER" id="PTHR24056:SF400">
    <property type="entry name" value="KINASE, PUTATIVE-RELATED"/>
    <property type="match status" value="1"/>
</dbReference>
<dbReference type="EMBL" id="LK028594">
    <property type="protein sequence ID" value="CDS23801.1"/>
    <property type="molecule type" value="Genomic_DNA"/>
</dbReference>
<evidence type="ECO:0000256" key="2">
    <source>
        <dbReference type="ARBA" id="ARBA00012425"/>
    </source>
</evidence>
<dbReference type="InterPro" id="IPR050108">
    <property type="entry name" value="CDK"/>
</dbReference>
<reference evidence="12" key="2">
    <citation type="submission" date="2014-06" db="EMBL/GenBank/DDBJ databases">
        <authorList>
            <person name="Aslett M."/>
        </authorList>
    </citation>
    <scope>NUCLEOTIDE SEQUENCE</scope>
</reference>
<reference evidence="14" key="3">
    <citation type="submission" date="2020-10" db="UniProtKB">
        <authorList>
            <consortium name="WormBaseParasite"/>
        </authorList>
    </citation>
    <scope>IDENTIFICATION</scope>
</reference>
<dbReference type="GO" id="GO:0005524">
    <property type="term" value="F:ATP binding"/>
    <property type="evidence" value="ECO:0007669"/>
    <property type="project" value="UniProtKB-UniRule"/>
</dbReference>
<evidence type="ECO:0000256" key="10">
    <source>
        <dbReference type="PROSITE-ProRule" id="PRU10141"/>
    </source>
</evidence>
<dbReference type="GO" id="GO:0005634">
    <property type="term" value="C:nucleus"/>
    <property type="evidence" value="ECO:0007669"/>
    <property type="project" value="TreeGrafter"/>
</dbReference>
<dbReference type="Pfam" id="PF00069">
    <property type="entry name" value="Pkinase"/>
    <property type="match status" value="1"/>
</dbReference>
<comment type="similarity">
    <text evidence="1">Belongs to the protein kinase superfamily. CMGC Ser/Thr protein kinase family. CDC2/CDKX subfamily.</text>
</comment>
<evidence type="ECO:0000256" key="5">
    <source>
        <dbReference type="ARBA" id="ARBA00022741"/>
    </source>
</evidence>
<accession>A0A068WUJ2</accession>
<dbReference type="PROSITE" id="PS00107">
    <property type="entry name" value="PROTEIN_KINASE_ATP"/>
    <property type="match status" value="1"/>
</dbReference>
<dbReference type="EC" id="2.7.11.22" evidence="2"/>
<dbReference type="InterPro" id="IPR000719">
    <property type="entry name" value="Prot_kinase_dom"/>
</dbReference>
<reference evidence="12 13" key="1">
    <citation type="journal article" date="2013" name="Nature">
        <title>The genomes of four tapeworm species reveal adaptations to parasitism.</title>
        <authorList>
            <person name="Tsai I.J."/>
            <person name="Zarowiecki M."/>
            <person name="Holroyd N."/>
            <person name="Garciarrubio A."/>
            <person name="Sanchez-Flores A."/>
            <person name="Brooks K.L."/>
            <person name="Tracey A."/>
            <person name="Bobes R.J."/>
            <person name="Fragoso G."/>
            <person name="Sciutto E."/>
            <person name="Aslett M."/>
            <person name="Beasley H."/>
            <person name="Bennett H.M."/>
            <person name="Cai J."/>
            <person name="Camicia F."/>
            <person name="Clark R."/>
            <person name="Cucher M."/>
            <person name="De Silva N."/>
            <person name="Day T.A."/>
            <person name="Deplazes P."/>
            <person name="Estrada K."/>
            <person name="Fernandez C."/>
            <person name="Holland P.W."/>
            <person name="Hou J."/>
            <person name="Hu S."/>
            <person name="Huckvale T."/>
            <person name="Hung S.S."/>
            <person name="Kamenetzky L."/>
            <person name="Keane J.A."/>
            <person name="Kiss F."/>
            <person name="Koziol U."/>
            <person name="Lambert O."/>
            <person name="Liu K."/>
            <person name="Luo X."/>
            <person name="Luo Y."/>
            <person name="Macchiaroli N."/>
            <person name="Nichol S."/>
            <person name="Paps J."/>
            <person name="Parkinson J."/>
            <person name="Pouchkina-Stantcheva N."/>
            <person name="Riddiford N."/>
            <person name="Rosenzvit M."/>
            <person name="Salinas G."/>
            <person name="Wasmuth J.D."/>
            <person name="Zamanian M."/>
            <person name="Zheng Y."/>
            <person name="Cai X."/>
            <person name="Soberon X."/>
            <person name="Olson P.D."/>
            <person name="Laclette J.P."/>
            <person name="Brehm K."/>
            <person name="Berriman M."/>
            <person name="Garciarrubio A."/>
            <person name="Bobes R.J."/>
            <person name="Fragoso G."/>
            <person name="Sanchez-Flores A."/>
            <person name="Estrada K."/>
            <person name="Cevallos M.A."/>
            <person name="Morett E."/>
            <person name="Gonzalez V."/>
            <person name="Portillo T."/>
            <person name="Ochoa-Leyva A."/>
            <person name="Jose M.V."/>
            <person name="Sciutto E."/>
            <person name="Landa A."/>
            <person name="Jimenez L."/>
            <person name="Valdes V."/>
            <person name="Carrero J.C."/>
            <person name="Larralde C."/>
            <person name="Morales-Montor J."/>
            <person name="Limon-Lason J."/>
            <person name="Soberon X."/>
            <person name="Laclette J.P."/>
        </authorList>
    </citation>
    <scope>NUCLEOTIDE SEQUENCE [LARGE SCALE GENOMIC DNA]</scope>
</reference>
<dbReference type="GO" id="GO:0004693">
    <property type="term" value="F:cyclin-dependent protein serine/threonine kinase activity"/>
    <property type="evidence" value="ECO:0007669"/>
    <property type="project" value="UniProtKB-EC"/>
</dbReference>
<evidence type="ECO:0000256" key="6">
    <source>
        <dbReference type="ARBA" id="ARBA00022777"/>
    </source>
</evidence>
<keyword evidence="3" id="KW-0723">Serine/threonine-protein kinase</keyword>
<comment type="catalytic activity">
    <reaction evidence="9">
        <text>L-seryl-[protein] + ATP = O-phospho-L-seryl-[protein] + ADP + H(+)</text>
        <dbReference type="Rhea" id="RHEA:17989"/>
        <dbReference type="Rhea" id="RHEA-COMP:9863"/>
        <dbReference type="Rhea" id="RHEA-COMP:11604"/>
        <dbReference type="ChEBI" id="CHEBI:15378"/>
        <dbReference type="ChEBI" id="CHEBI:29999"/>
        <dbReference type="ChEBI" id="CHEBI:30616"/>
        <dbReference type="ChEBI" id="CHEBI:83421"/>
        <dbReference type="ChEBI" id="CHEBI:456216"/>
        <dbReference type="EC" id="2.7.11.22"/>
    </reaction>
</comment>
<comment type="catalytic activity">
    <reaction evidence="8">
        <text>L-threonyl-[protein] + ATP = O-phospho-L-threonyl-[protein] + ADP + H(+)</text>
        <dbReference type="Rhea" id="RHEA:46608"/>
        <dbReference type="Rhea" id="RHEA-COMP:11060"/>
        <dbReference type="Rhea" id="RHEA-COMP:11605"/>
        <dbReference type="ChEBI" id="CHEBI:15378"/>
        <dbReference type="ChEBI" id="CHEBI:30013"/>
        <dbReference type="ChEBI" id="CHEBI:30616"/>
        <dbReference type="ChEBI" id="CHEBI:61977"/>
        <dbReference type="ChEBI" id="CHEBI:456216"/>
        <dbReference type="EC" id="2.7.11.22"/>
    </reaction>
</comment>
<keyword evidence="6 12" id="KW-0418">Kinase</keyword>
<dbReference type="OrthoDB" id="548217at2759"/>
<evidence type="ECO:0000313" key="13">
    <source>
        <dbReference type="Proteomes" id="UP000492820"/>
    </source>
</evidence>
<keyword evidence="5 10" id="KW-0547">Nucleotide-binding</keyword>
<evidence type="ECO:0000259" key="11">
    <source>
        <dbReference type="PROSITE" id="PS50011"/>
    </source>
</evidence>
<gene>
    <name evidence="12" type="ORF">EgrG_000413300</name>
</gene>
<protein>
    <recommendedName>
        <fullName evidence="2">cyclin-dependent kinase</fullName>
        <ecNumber evidence="2">2.7.11.22</ecNumber>
    </recommendedName>
</protein>
<evidence type="ECO:0000256" key="3">
    <source>
        <dbReference type="ARBA" id="ARBA00022527"/>
    </source>
</evidence>
<evidence type="ECO:0000256" key="9">
    <source>
        <dbReference type="ARBA" id="ARBA00048367"/>
    </source>
</evidence>
<evidence type="ECO:0000313" key="14">
    <source>
        <dbReference type="WBParaSite" id="EgrG_000413300"/>
    </source>
</evidence>
<evidence type="ECO:0000256" key="4">
    <source>
        <dbReference type="ARBA" id="ARBA00022679"/>
    </source>
</evidence>
<dbReference type="Proteomes" id="UP000492820">
    <property type="component" value="Unassembled WGS sequence"/>
</dbReference>
<sequence length="556" mass="61361">MERYEKIARIGEGAYGVVFKCRNRQTGEVVAIKKFTESEEDPVIHRIAMREIRTLKQLKHPNLINLIEVFKRKKRLHLVFQYVDHTLLNELEQNPKGLKRSQVVEFTWQLLQAVNFCHERNFIHRDVKPENILITKTRQLKLCDFGFARTLTGPDDKYTDYVATRWYRAPELLVGDTQYGPPVDIWAIGCVVAEMLTGSPLWPGRSDLDQLFQIINTLGDILPRHREIFASNAFFKGHQLPEPKIMESLEKKFASLQPPLEAFELDFLRACFQLDPAGRATTECLLKHKFLEGAGLLTSASIASSLPATTVSVTPSGDSIATNVHRAGLPAESRTRVPPVGIYARKAKIVRGSVYHPFAAWPRTELGGASNFGITGASVTGGLQQQQSVGNVSLKATGFCVNPMPSWKTVANTQPGGMTKLNQNDNSLPSLKTNQNAHVSTHLSTPFQNLYGLNCVPVFPHQSTIHSTQHGPVGGPTTTLTTTPATTVTTSVKACCFQVAPLPVTKLAASRTFLTTTTMNISRQHTMGGAAVMPPMPQSPNQGEKNLAAMHLPNIN</sequence>
<dbReference type="AlphaFoldDB" id="A0A068WUJ2"/>
<dbReference type="InterPro" id="IPR011009">
    <property type="entry name" value="Kinase-like_dom_sf"/>
</dbReference>
<evidence type="ECO:0000256" key="8">
    <source>
        <dbReference type="ARBA" id="ARBA00047811"/>
    </source>
</evidence>
<dbReference type="Gene3D" id="3.30.200.20">
    <property type="entry name" value="Phosphorylase Kinase, domain 1"/>
    <property type="match status" value="1"/>
</dbReference>
<evidence type="ECO:0000256" key="7">
    <source>
        <dbReference type="ARBA" id="ARBA00022840"/>
    </source>
</evidence>
<dbReference type="PROSITE" id="PS00108">
    <property type="entry name" value="PROTEIN_KINASE_ST"/>
    <property type="match status" value="1"/>
</dbReference>
<dbReference type="PROSITE" id="PS50011">
    <property type="entry name" value="PROTEIN_KINASE_DOM"/>
    <property type="match status" value="1"/>
</dbReference>
<organism evidence="12">
    <name type="scientific">Echinococcus granulosus</name>
    <name type="common">Hydatid tapeworm</name>
    <dbReference type="NCBI Taxonomy" id="6210"/>
    <lineage>
        <taxon>Eukaryota</taxon>
        <taxon>Metazoa</taxon>
        <taxon>Spiralia</taxon>
        <taxon>Lophotrochozoa</taxon>
        <taxon>Platyhelminthes</taxon>
        <taxon>Cestoda</taxon>
        <taxon>Eucestoda</taxon>
        <taxon>Cyclophyllidea</taxon>
        <taxon>Taeniidae</taxon>
        <taxon>Echinococcus</taxon>
        <taxon>Echinococcus granulosus group</taxon>
    </lineage>
</organism>
<keyword evidence="7 10" id="KW-0067">ATP-binding</keyword>
<dbReference type="FunFam" id="3.30.200.20:FF:000049">
    <property type="entry name" value="cyclin-dependent kinase-like 1 isoform X1"/>
    <property type="match status" value="1"/>
</dbReference>
<evidence type="ECO:0000256" key="1">
    <source>
        <dbReference type="ARBA" id="ARBA00006485"/>
    </source>
</evidence>